<feature type="transmembrane region" description="Helical" evidence="6">
    <location>
        <begin position="47"/>
        <end position="72"/>
    </location>
</feature>
<evidence type="ECO:0000256" key="1">
    <source>
        <dbReference type="ARBA" id="ARBA00004141"/>
    </source>
</evidence>
<dbReference type="GO" id="GO:0022857">
    <property type="term" value="F:transmembrane transporter activity"/>
    <property type="evidence" value="ECO:0007669"/>
    <property type="project" value="InterPro"/>
</dbReference>
<keyword evidence="5 6" id="KW-0472">Membrane</keyword>
<feature type="transmembrane region" description="Helical" evidence="6">
    <location>
        <begin position="407"/>
        <end position="430"/>
    </location>
</feature>
<feature type="transmembrane region" description="Helical" evidence="6">
    <location>
        <begin position="197"/>
        <end position="218"/>
    </location>
</feature>
<reference evidence="7 8" key="1">
    <citation type="submission" date="2017-06" db="EMBL/GenBank/DDBJ databases">
        <title>Ant-infecting Ophiocordyceps genomes reveal a high diversity of potential behavioral manipulation genes and a possible major role for enterotoxins.</title>
        <authorList>
            <person name="De Bekker C."/>
            <person name="Evans H.C."/>
            <person name="Brachmann A."/>
            <person name="Hughes D.P."/>
        </authorList>
    </citation>
    <scope>NUCLEOTIDE SEQUENCE [LARGE SCALE GENOMIC DNA]</scope>
    <source>
        <strain evidence="7 8">1348a</strain>
    </source>
</reference>
<feature type="transmembrane region" description="Helical" evidence="6">
    <location>
        <begin position="278"/>
        <end position="300"/>
    </location>
</feature>
<dbReference type="Gene3D" id="1.20.1740.10">
    <property type="entry name" value="Amino acid/polyamine transporter I"/>
    <property type="match status" value="1"/>
</dbReference>
<evidence type="ECO:0008006" key="9">
    <source>
        <dbReference type="Google" id="ProtNLM"/>
    </source>
</evidence>
<feature type="transmembrane region" description="Helical" evidence="6">
    <location>
        <begin position="238"/>
        <end position="257"/>
    </location>
</feature>
<keyword evidence="3 6" id="KW-0812">Transmembrane</keyword>
<protein>
    <recommendedName>
        <fullName evidence="9">Amino acid permease/ SLC12A domain-containing protein</fullName>
    </recommendedName>
</protein>
<evidence type="ECO:0000256" key="4">
    <source>
        <dbReference type="ARBA" id="ARBA00022989"/>
    </source>
</evidence>
<evidence type="ECO:0000256" key="3">
    <source>
        <dbReference type="ARBA" id="ARBA00022692"/>
    </source>
</evidence>
<keyword evidence="8" id="KW-1185">Reference proteome</keyword>
<feature type="transmembrane region" description="Helical" evidence="6">
    <location>
        <begin position="450"/>
        <end position="470"/>
    </location>
</feature>
<evidence type="ECO:0000313" key="8">
    <source>
        <dbReference type="Proteomes" id="UP000224854"/>
    </source>
</evidence>
<feature type="transmembrane region" description="Helical" evidence="6">
    <location>
        <begin position="170"/>
        <end position="190"/>
    </location>
</feature>
<sequence>MDSVNFSRKVNFIESSSELEVPMGVPSDEERLAQLGVKQELQRTYSLPALAALCVCLMATWEALSSVIAAALVSGGPPCLFYNYVASFLCTICIAASLAEIASMYPTAGGQYHWVAALCPSRTKLAASFATGWISIGGQIVFTASAAFAAGLQAQALITLNVESYEPVRWQGVLFYWGILLYAGALNVGGMRLMPHINLISGIIHIVAFVAICIVLGVMAQKNTAEFVFTDFVNSSGWNSDVISWLVGLLSTVYPFLGYDAATHLAEELPNASRNVPLAMLGSVMVNGLMGFIYTILLLFSAGSLDSLVNTPTGFPYMQIFLDATKSKAAVTILSLNLVLVATAATIAGVTSTSRTLWAFARDKATPCHEYLSAVNPSVQLPVRAVLVVLVFQFLLGLIYIGNATAFNAILSMAIIGLYLSYTLPIYYMFFYGRRKLSKADYGPFSLKPWVGAIFNVVAMIWMIIAMIFSTFPTTFPVTAENMNYCVVVLAGWGSFGLFYYLWAAKKKFQLPITDVSVISADVPSSATITEKN</sequence>
<dbReference type="EMBL" id="NJEU01000331">
    <property type="protein sequence ID" value="PHH76178.1"/>
    <property type="molecule type" value="Genomic_DNA"/>
</dbReference>
<comment type="subcellular location">
    <subcellularLocation>
        <location evidence="1">Membrane</location>
        <topology evidence="1">Multi-pass membrane protein</topology>
    </subcellularLocation>
</comment>
<evidence type="ECO:0000256" key="5">
    <source>
        <dbReference type="ARBA" id="ARBA00023136"/>
    </source>
</evidence>
<evidence type="ECO:0000256" key="6">
    <source>
        <dbReference type="SAM" id="Phobius"/>
    </source>
</evidence>
<comment type="caution">
    <text evidence="7">The sequence shown here is derived from an EMBL/GenBank/DDBJ whole genome shotgun (WGS) entry which is preliminary data.</text>
</comment>
<accession>A0A2C5YDL8</accession>
<dbReference type="PIRSF" id="PIRSF006060">
    <property type="entry name" value="AA_transporter"/>
    <property type="match status" value="1"/>
</dbReference>
<organism evidence="7 8">
    <name type="scientific">Ophiocordyceps australis</name>
    <dbReference type="NCBI Taxonomy" id="1399860"/>
    <lineage>
        <taxon>Eukaryota</taxon>
        <taxon>Fungi</taxon>
        <taxon>Dikarya</taxon>
        <taxon>Ascomycota</taxon>
        <taxon>Pezizomycotina</taxon>
        <taxon>Sordariomycetes</taxon>
        <taxon>Hypocreomycetidae</taxon>
        <taxon>Hypocreales</taxon>
        <taxon>Ophiocordycipitaceae</taxon>
        <taxon>Ophiocordyceps</taxon>
    </lineage>
</organism>
<dbReference type="AlphaFoldDB" id="A0A2C5YDL8"/>
<dbReference type="Proteomes" id="UP000224854">
    <property type="component" value="Unassembled WGS sequence"/>
</dbReference>
<dbReference type="PANTHER" id="PTHR45649">
    <property type="entry name" value="AMINO-ACID PERMEASE BAT1"/>
    <property type="match status" value="1"/>
</dbReference>
<feature type="transmembrane region" description="Helical" evidence="6">
    <location>
        <begin position="125"/>
        <end position="150"/>
    </location>
</feature>
<gene>
    <name evidence="7" type="ORF">CDD82_4118</name>
</gene>
<evidence type="ECO:0000256" key="2">
    <source>
        <dbReference type="ARBA" id="ARBA00022448"/>
    </source>
</evidence>
<feature type="transmembrane region" description="Helical" evidence="6">
    <location>
        <begin position="329"/>
        <end position="350"/>
    </location>
</feature>
<dbReference type="OrthoDB" id="3257095at2759"/>
<feature type="transmembrane region" description="Helical" evidence="6">
    <location>
        <begin position="84"/>
        <end position="105"/>
    </location>
</feature>
<feature type="transmembrane region" description="Helical" evidence="6">
    <location>
        <begin position="381"/>
        <end position="401"/>
    </location>
</feature>
<keyword evidence="4 6" id="KW-1133">Transmembrane helix</keyword>
<dbReference type="Pfam" id="PF13520">
    <property type="entry name" value="AA_permease_2"/>
    <property type="match status" value="1"/>
</dbReference>
<name>A0A2C5YDL8_9HYPO</name>
<proteinExistence type="predicted"/>
<evidence type="ECO:0000313" key="7">
    <source>
        <dbReference type="EMBL" id="PHH76178.1"/>
    </source>
</evidence>
<dbReference type="GO" id="GO:0016020">
    <property type="term" value="C:membrane"/>
    <property type="evidence" value="ECO:0007669"/>
    <property type="project" value="UniProtKB-SubCell"/>
</dbReference>
<dbReference type="InterPro" id="IPR002293">
    <property type="entry name" value="AA/rel_permease1"/>
</dbReference>
<dbReference type="PANTHER" id="PTHR45649:SF14">
    <property type="entry name" value="GABA PERMEASE"/>
    <property type="match status" value="1"/>
</dbReference>
<feature type="transmembrane region" description="Helical" evidence="6">
    <location>
        <begin position="482"/>
        <end position="503"/>
    </location>
</feature>
<keyword evidence="2" id="KW-0813">Transport</keyword>